<dbReference type="PRINTS" id="PR00792">
    <property type="entry name" value="PEPSIN"/>
</dbReference>
<feature type="active site" evidence="2">
    <location>
        <position position="91"/>
    </location>
</feature>
<keyword evidence="5" id="KW-0732">Signal</keyword>
<dbReference type="AlphaFoldDB" id="A0A0L0DHH0"/>
<dbReference type="EMBL" id="GL349462">
    <property type="protein sequence ID" value="KNC50758.1"/>
    <property type="molecule type" value="Genomic_DNA"/>
</dbReference>
<dbReference type="eggNOG" id="KOG1339">
    <property type="taxonomic scope" value="Eukaryota"/>
</dbReference>
<proteinExistence type="inferred from homology"/>
<dbReference type="Gene3D" id="2.40.70.10">
    <property type="entry name" value="Acid Proteases"/>
    <property type="match status" value="2"/>
</dbReference>
<evidence type="ECO:0000256" key="3">
    <source>
        <dbReference type="PIRSR" id="PIRSR601461-2"/>
    </source>
</evidence>
<organism evidence="7 8">
    <name type="scientific">Thecamonas trahens ATCC 50062</name>
    <dbReference type="NCBI Taxonomy" id="461836"/>
    <lineage>
        <taxon>Eukaryota</taxon>
        <taxon>Apusozoa</taxon>
        <taxon>Apusomonadida</taxon>
        <taxon>Apusomonadidae</taxon>
        <taxon>Thecamonas</taxon>
    </lineage>
</organism>
<feature type="active site" evidence="2">
    <location>
        <position position="270"/>
    </location>
</feature>
<feature type="chain" id="PRO_5005537174" evidence="5">
    <location>
        <begin position="18"/>
        <end position="375"/>
    </location>
</feature>
<dbReference type="SUPFAM" id="SSF50630">
    <property type="entry name" value="Acid proteases"/>
    <property type="match status" value="1"/>
</dbReference>
<keyword evidence="3" id="KW-1015">Disulfide bond</keyword>
<gene>
    <name evidence="7" type="ORF">AMSG_06649</name>
</gene>
<dbReference type="InterPro" id="IPR021109">
    <property type="entry name" value="Peptidase_aspartic_dom_sf"/>
</dbReference>
<keyword evidence="4" id="KW-0645">Protease</keyword>
<dbReference type="GO" id="GO:0006508">
    <property type="term" value="P:proteolysis"/>
    <property type="evidence" value="ECO:0007669"/>
    <property type="project" value="UniProtKB-KW"/>
</dbReference>
<dbReference type="FunFam" id="2.40.70.10:FF:000008">
    <property type="entry name" value="Cathepsin D"/>
    <property type="match status" value="1"/>
</dbReference>
<dbReference type="PROSITE" id="PS51767">
    <property type="entry name" value="PEPTIDASE_A1"/>
    <property type="match status" value="1"/>
</dbReference>
<feature type="disulfide bond" evidence="3">
    <location>
        <begin position="296"/>
        <end position="333"/>
    </location>
</feature>
<accession>A0A0L0DHH0</accession>
<sequence>MLKTLCIVALIAAVATANLVHIPLVHKERSAGYAQELIEIDALRQQGFFKDLSAAPKASQATLPLMNNEDLDYTGIVQIGTPGQSFSLDFDTGSSNLWIASTACSGCGFTNYFNESASTTFQKNGQNFQITYGSGFVSGTLAADTIDIAGLVGTDVTFGIVNQASGFNGAGIDGLLGLAYKSISADQVPPVFDVIAKQNGLNNIVSFYLSSDSSTNGALTFGGLNSQYYKGTPTYTKVTHQQWWVIKGESIDVGSTRAVGGLFGFSAIVDSGTSLLIVSPSAARTITDKVTVNQDCSGIESNPSLTVTIEKQAFTITPDQYVVKLSQQGQTQCILGIQGATLSSEFSVILGDVFMRTVYTVFDKDSSRVGFAQLA</sequence>
<dbReference type="InterPro" id="IPR001461">
    <property type="entry name" value="Aspartic_peptidase_A1"/>
</dbReference>
<evidence type="ECO:0000259" key="6">
    <source>
        <dbReference type="PROSITE" id="PS51767"/>
    </source>
</evidence>
<dbReference type="STRING" id="461836.A0A0L0DHH0"/>
<evidence type="ECO:0000256" key="4">
    <source>
        <dbReference type="RuleBase" id="RU000454"/>
    </source>
</evidence>
<evidence type="ECO:0000256" key="5">
    <source>
        <dbReference type="SAM" id="SignalP"/>
    </source>
</evidence>
<dbReference type="Pfam" id="PF00026">
    <property type="entry name" value="Asp"/>
    <property type="match status" value="1"/>
</dbReference>
<keyword evidence="8" id="KW-1185">Reference proteome</keyword>
<dbReference type="OrthoDB" id="771136at2759"/>
<evidence type="ECO:0000313" key="7">
    <source>
        <dbReference type="EMBL" id="KNC50758.1"/>
    </source>
</evidence>
<dbReference type="OMA" id="YGVECAN"/>
<dbReference type="GeneID" id="25565758"/>
<dbReference type="RefSeq" id="XP_013756721.1">
    <property type="nucleotide sequence ID" value="XM_013901267.1"/>
</dbReference>
<dbReference type="PANTHER" id="PTHR47966:SF51">
    <property type="entry name" value="BETA-SITE APP-CLEAVING ENZYME, ISOFORM A-RELATED"/>
    <property type="match status" value="1"/>
</dbReference>
<name>A0A0L0DHH0_THETB</name>
<keyword evidence="4" id="KW-0064">Aspartyl protease</keyword>
<dbReference type="InterPro" id="IPR001969">
    <property type="entry name" value="Aspartic_peptidase_AS"/>
</dbReference>
<dbReference type="Proteomes" id="UP000054408">
    <property type="component" value="Unassembled WGS sequence"/>
</dbReference>
<dbReference type="GO" id="GO:0004190">
    <property type="term" value="F:aspartic-type endopeptidase activity"/>
    <property type="evidence" value="ECO:0007669"/>
    <property type="project" value="UniProtKB-KW"/>
</dbReference>
<comment type="similarity">
    <text evidence="1 4">Belongs to the peptidase A1 family.</text>
</comment>
<evidence type="ECO:0000256" key="2">
    <source>
        <dbReference type="PIRSR" id="PIRSR601461-1"/>
    </source>
</evidence>
<protein>
    <submittedName>
        <fullName evidence="7">Cathepsin D</fullName>
    </submittedName>
</protein>
<evidence type="ECO:0000256" key="1">
    <source>
        <dbReference type="ARBA" id="ARBA00007447"/>
    </source>
</evidence>
<dbReference type="PANTHER" id="PTHR47966">
    <property type="entry name" value="BETA-SITE APP-CLEAVING ENZYME, ISOFORM A-RELATED"/>
    <property type="match status" value="1"/>
</dbReference>
<feature type="signal peptide" evidence="5">
    <location>
        <begin position="1"/>
        <end position="17"/>
    </location>
</feature>
<evidence type="ECO:0000313" key="8">
    <source>
        <dbReference type="Proteomes" id="UP000054408"/>
    </source>
</evidence>
<dbReference type="PROSITE" id="PS00141">
    <property type="entry name" value="ASP_PROTEASE"/>
    <property type="match status" value="2"/>
</dbReference>
<keyword evidence="4" id="KW-0378">Hydrolase</keyword>
<feature type="domain" description="Peptidase A1" evidence="6">
    <location>
        <begin position="73"/>
        <end position="372"/>
    </location>
</feature>
<reference evidence="7 8" key="1">
    <citation type="submission" date="2010-05" db="EMBL/GenBank/DDBJ databases">
        <title>The Genome Sequence of Thecamonas trahens ATCC 50062.</title>
        <authorList>
            <consortium name="The Broad Institute Genome Sequencing Platform"/>
            <person name="Russ C."/>
            <person name="Cuomo C."/>
            <person name="Shea T."/>
            <person name="Young S.K."/>
            <person name="Zeng Q."/>
            <person name="Koehrsen M."/>
            <person name="Haas B."/>
            <person name="Borodovsky M."/>
            <person name="Guigo R."/>
            <person name="Alvarado L."/>
            <person name="Berlin A."/>
            <person name="Bochicchio J."/>
            <person name="Borenstein D."/>
            <person name="Chapman S."/>
            <person name="Chen Z."/>
            <person name="Freedman E."/>
            <person name="Gellesch M."/>
            <person name="Goldberg J."/>
            <person name="Griggs A."/>
            <person name="Gujja S."/>
            <person name="Heilman E."/>
            <person name="Heiman D."/>
            <person name="Hepburn T."/>
            <person name="Howarth C."/>
            <person name="Jen D."/>
            <person name="Larson L."/>
            <person name="Mehta T."/>
            <person name="Park D."/>
            <person name="Pearson M."/>
            <person name="Roberts A."/>
            <person name="Saif S."/>
            <person name="Shenoy N."/>
            <person name="Sisk P."/>
            <person name="Stolte C."/>
            <person name="Sykes S."/>
            <person name="Thomson T."/>
            <person name="Walk T."/>
            <person name="White J."/>
            <person name="Yandava C."/>
            <person name="Burger G."/>
            <person name="Gray M.W."/>
            <person name="Holland P.W.H."/>
            <person name="King N."/>
            <person name="Lang F.B.F."/>
            <person name="Roger A.J."/>
            <person name="Ruiz-Trillo I."/>
            <person name="Lander E."/>
            <person name="Nusbaum C."/>
        </authorList>
    </citation>
    <scope>NUCLEOTIDE SEQUENCE [LARGE SCALE GENOMIC DNA]</scope>
    <source>
        <strain evidence="7 8">ATCC 50062</strain>
    </source>
</reference>
<dbReference type="InterPro" id="IPR033121">
    <property type="entry name" value="PEPTIDASE_A1"/>
</dbReference>